<evidence type="ECO:0000259" key="6">
    <source>
        <dbReference type="Pfam" id="PF20772"/>
    </source>
</evidence>
<protein>
    <recommendedName>
        <fullName evidence="8">Transcriptional regulatory protein</fullName>
    </recommendedName>
</protein>
<evidence type="ECO:0008006" key="8">
    <source>
        <dbReference type="Google" id="ProtNLM"/>
    </source>
</evidence>
<dbReference type="GO" id="GO:0003677">
    <property type="term" value="F:DNA binding"/>
    <property type="evidence" value="ECO:0007669"/>
    <property type="project" value="UniProtKB-KW"/>
</dbReference>
<dbReference type="SUPFAM" id="SSF75625">
    <property type="entry name" value="YebC-like"/>
    <property type="match status" value="1"/>
</dbReference>
<feature type="domain" description="TACO1/YebC-like N-terminal" evidence="6">
    <location>
        <begin position="5"/>
        <end position="76"/>
    </location>
</feature>
<organism evidence="7">
    <name type="scientific">marine sediment metagenome</name>
    <dbReference type="NCBI Taxonomy" id="412755"/>
    <lineage>
        <taxon>unclassified sequences</taxon>
        <taxon>metagenomes</taxon>
        <taxon>ecological metagenomes</taxon>
    </lineage>
</organism>
<dbReference type="FunFam" id="1.10.10.200:FF:000002">
    <property type="entry name" value="Probable transcriptional regulatory protein CLM62_37755"/>
    <property type="match status" value="1"/>
</dbReference>
<dbReference type="InterPro" id="IPR049083">
    <property type="entry name" value="TACO1_YebC_N"/>
</dbReference>
<dbReference type="AlphaFoldDB" id="X0RWU9"/>
<evidence type="ECO:0000259" key="5">
    <source>
        <dbReference type="Pfam" id="PF01709"/>
    </source>
</evidence>
<dbReference type="PANTHER" id="PTHR12532">
    <property type="entry name" value="TRANSLATIONAL ACTIVATOR OF CYTOCHROME C OXIDASE 1"/>
    <property type="match status" value="1"/>
</dbReference>
<comment type="subcellular location">
    <subcellularLocation>
        <location evidence="1">Mitochondrion</location>
    </subcellularLocation>
</comment>
<dbReference type="EMBL" id="BARS01008826">
    <property type="protein sequence ID" value="GAF67456.1"/>
    <property type="molecule type" value="Genomic_DNA"/>
</dbReference>
<dbReference type="Pfam" id="PF01709">
    <property type="entry name" value="Transcrip_reg"/>
    <property type="match status" value="1"/>
</dbReference>
<keyword evidence="4" id="KW-0238">DNA-binding</keyword>
<dbReference type="GO" id="GO:0005829">
    <property type="term" value="C:cytosol"/>
    <property type="evidence" value="ECO:0007669"/>
    <property type="project" value="TreeGrafter"/>
</dbReference>
<feature type="domain" description="TACO1/YebC-like second and third" evidence="5">
    <location>
        <begin position="82"/>
        <end position="237"/>
    </location>
</feature>
<comment type="similarity">
    <text evidence="2">Belongs to the TACO1 family.</text>
</comment>
<dbReference type="GO" id="GO:0005739">
    <property type="term" value="C:mitochondrion"/>
    <property type="evidence" value="ECO:0007669"/>
    <property type="project" value="UniProtKB-SubCell"/>
</dbReference>
<dbReference type="NCBIfam" id="NF001030">
    <property type="entry name" value="PRK00110.1"/>
    <property type="match status" value="1"/>
</dbReference>
<accession>X0RWU9</accession>
<dbReference type="NCBIfam" id="TIGR01033">
    <property type="entry name" value="YebC/PmpR family DNA-binding transcriptional regulator"/>
    <property type="match status" value="1"/>
</dbReference>
<evidence type="ECO:0000256" key="3">
    <source>
        <dbReference type="ARBA" id="ARBA00022490"/>
    </source>
</evidence>
<dbReference type="PANTHER" id="PTHR12532:SF6">
    <property type="entry name" value="TRANSCRIPTIONAL REGULATORY PROTEIN YEBC-RELATED"/>
    <property type="match status" value="1"/>
</dbReference>
<evidence type="ECO:0000256" key="1">
    <source>
        <dbReference type="ARBA" id="ARBA00004173"/>
    </source>
</evidence>
<dbReference type="Gene3D" id="3.30.70.980">
    <property type="match status" value="2"/>
</dbReference>
<evidence type="ECO:0000256" key="4">
    <source>
        <dbReference type="ARBA" id="ARBA00023125"/>
    </source>
</evidence>
<name>X0RWU9_9ZZZZ</name>
<dbReference type="InterPro" id="IPR029072">
    <property type="entry name" value="YebC-like"/>
</dbReference>
<evidence type="ECO:0000313" key="7">
    <source>
        <dbReference type="EMBL" id="GAF67456.1"/>
    </source>
</evidence>
<dbReference type="InterPro" id="IPR002876">
    <property type="entry name" value="Transcrip_reg_TACO1-like"/>
</dbReference>
<dbReference type="HAMAP" id="MF_00693">
    <property type="entry name" value="Transcrip_reg_TACO1"/>
    <property type="match status" value="1"/>
</dbReference>
<proteinExistence type="inferred from homology"/>
<sequence length="238" mass="26628">MSGHSKWKTIKHKKAATDAKRSKEFSKLIKEITVAARTGGGDPSANSRLRTLLDKARMINMPNENAIRAIKKGTGELPGVSYEEFMYEGYGPGGIAVLVETLTDNKNKAVAQLRHAFTKNGGNLAESGAVSWMFERLGVIRIEDTDLNEDELLEKLLDYDIKDIIKDDSSYLIMCNMKSLEKVKQALKRENLNITEADVEWVAKNPHQLDKKNEGKAIDFLQAIEELDDVQNVYTNLG</sequence>
<dbReference type="InterPro" id="IPR048300">
    <property type="entry name" value="TACO1_YebC-like_2nd/3rd_dom"/>
</dbReference>
<evidence type="ECO:0000256" key="2">
    <source>
        <dbReference type="ARBA" id="ARBA00008724"/>
    </source>
</evidence>
<gene>
    <name evidence="7" type="ORF">S01H1_16745</name>
</gene>
<dbReference type="Pfam" id="PF20772">
    <property type="entry name" value="TACO1_YebC_N"/>
    <property type="match status" value="1"/>
</dbReference>
<dbReference type="NCBIfam" id="NF009044">
    <property type="entry name" value="PRK12378.1"/>
    <property type="match status" value="1"/>
</dbReference>
<keyword evidence="3" id="KW-0963">Cytoplasm</keyword>
<dbReference type="InterPro" id="IPR026564">
    <property type="entry name" value="Transcrip_reg_TACO1-like_dom3"/>
</dbReference>
<dbReference type="InterPro" id="IPR017856">
    <property type="entry name" value="Integrase-like_N"/>
</dbReference>
<dbReference type="Gene3D" id="1.10.10.200">
    <property type="match status" value="1"/>
</dbReference>
<comment type="caution">
    <text evidence="7">The sequence shown here is derived from an EMBL/GenBank/DDBJ whole genome shotgun (WGS) entry which is preliminary data.</text>
</comment>
<reference evidence="7" key="1">
    <citation type="journal article" date="2014" name="Front. Microbiol.">
        <title>High frequency of phylogenetically diverse reductive dehalogenase-homologous genes in deep subseafloor sedimentary metagenomes.</title>
        <authorList>
            <person name="Kawai M."/>
            <person name="Futagami T."/>
            <person name="Toyoda A."/>
            <person name="Takaki Y."/>
            <person name="Nishi S."/>
            <person name="Hori S."/>
            <person name="Arai W."/>
            <person name="Tsubouchi T."/>
            <person name="Morono Y."/>
            <person name="Uchiyama I."/>
            <person name="Ito T."/>
            <person name="Fujiyama A."/>
            <person name="Inagaki F."/>
            <person name="Takami H."/>
        </authorList>
    </citation>
    <scope>NUCLEOTIDE SEQUENCE</scope>
    <source>
        <strain evidence="7">Expedition CK06-06</strain>
    </source>
</reference>